<dbReference type="InterPro" id="IPR044140">
    <property type="entry name" value="ProRS_anticodon_short"/>
</dbReference>
<evidence type="ECO:0000256" key="6">
    <source>
        <dbReference type="ARBA" id="ARBA00022917"/>
    </source>
</evidence>
<dbReference type="KEGG" id="dmr:Deima_2681"/>
<dbReference type="InterPro" id="IPR050062">
    <property type="entry name" value="Pro-tRNA_synthetase"/>
</dbReference>
<keyword evidence="4" id="KW-0547">Nucleotide-binding</keyword>
<accession>E8UB73</accession>
<dbReference type="eggNOG" id="COG0442">
    <property type="taxonomic scope" value="Bacteria"/>
</dbReference>
<evidence type="ECO:0000256" key="4">
    <source>
        <dbReference type="ARBA" id="ARBA00022741"/>
    </source>
</evidence>
<dbReference type="EC" id="6.1.1.15" evidence="1"/>
<dbReference type="SUPFAM" id="SSF55681">
    <property type="entry name" value="Class II aaRS and biotin synthetases"/>
    <property type="match status" value="1"/>
</dbReference>
<dbReference type="InterPro" id="IPR004154">
    <property type="entry name" value="Anticodon-bd"/>
</dbReference>
<dbReference type="InterPro" id="IPR006195">
    <property type="entry name" value="aa-tRNA-synth_II"/>
</dbReference>
<dbReference type="CDD" id="cd00861">
    <property type="entry name" value="ProRS_anticodon_short"/>
    <property type="match status" value="1"/>
</dbReference>
<dbReference type="Pfam" id="PF00587">
    <property type="entry name" value="tRNA-synt_2b"/>
    <property type="match status" value="1"/>
</dbReference>
<evidence type="ECO:0000256" key="1">
    <source>
        <dbReference type="ARBA" id="ARBA00012831"/>
    </source>
</evidence>
<dbReference type="GO" id="GO:0005524">
    <property type="term" value="F:ATP binding"/>
    <property type="evidence" value="ECO:0007669"/>
    <property type="project" value="UniProtKB-KW"/>
</dbReference>
<evidence type="ECO:0000313" key="12">
    <source>
        <dbReference type="Proteomes" id="UP000008635"/>
    </source>
</evidence>
<keyword evidence="5" id="KW-0067">ATP-binding</keyword>
<dbReference type="STRING" id="709986.Deima_2681"/>
<dbReference type="PANTHER" id="PTHR42753">
    <property type="entry name" value="MITOCHONDRIAL RIBOSOME PROTEIN L39/PROLYL-TRNA LIGASE FAMILY MEMBER"/>
    <property type="match status" value="1"/>
</dbReference>
<dbReference type="InterPro" id="IPR036621">
    <property type="entry name" value="Anticodon-bd_dom_sf"/>
</dbReference>
<dbReference type="EMBL" id="CP002454">
    <property type="protein sequence ID" value="ADV68312.1"/>
    <property type="molecule type" value="Genomic_DNA"/>
</dbReference>
<dbReference type="Gene3D" id="3.40.50.800">
    <property type="entry name" value="Anticodon-binding domain"/>
    <property type="match status" value="1"/>
</dbReference>
<dbReference type="RefSeq" id="WP_013557816.1">
    <property type="nucleotide sequence ID" value="NC_014958.1"/>
</dbReference>
<evidence type="ECO:0000256" key="5">
    <source>
        <dbReference type="ARBA" id="ARBA00022840"/>
    </source>
</evidence>
<reference evidence="11 12" key="1">
    <citation type="journal article" date="2011" name="Stand. Genomic Sci.">
        <title>Complete genome sequence of Deinococcus maricopensis type strain (LB-34).</title>
        <authorList>
            <person name="Pukall R."/>
            <person name="Zeytun A."/>
            <person name="Lucas S."/>
            <person name="Lapidus A."/>
            <person name="Hammon N."/>
            <person name="Deshpande S."/>
            <person name="Nolan M."/>
            <person name="Cheng J.F."/>
            <person name="Pitluck S."/>
            <person name="Liolios K."/>
            <person name="Pagani I."/>
            <person name="Mikhailova N."/>
            <person name="Ivanova N."/>
            <person name="Mavromatis K."/>
            <person name="Pati A."/>
            <person name="Tapia R."/>
            <person name="Han C."/>
            <person name="Goodwin L."/>
            <person name="Chen A."/>
            <person name="Palaniappan K."/>
            <person name="Land M."/>
            <person name="Hauser L."/>
            <person name="Chang Y.J."/>
            <person name="Jeffries C.D."/>
            <person name="Brambilla E.M."/>
            <person name="Rohde M."/>
            <person name="Goker M."/>
            <person name="Detter J.C."/>
            <person name="Woyke T."/>
            <person name="Bristow J."/>
            <person name="Eisen J.A."/>
            <person name="Markowitz V."/>
            <person name="Hugenholtz P."/>
            <person name="Kyrpides N.C."/>
            <person name="Klenk H.P."/>
        </authorList>
    </citation>
    <scope>NUCLEOTIDE SEQUENCE [LARGE SCALE GENOMIC DNA]</scope>
    <source>
        <strain evidence="12">DSM 21211 / LMG 22137 / NRRL B-23946 / LB-34</strain>
    </source>
</reference>
<dbReference type="PROSITE" id="PS50862">
    <property type="entry name" value="AA_TRNA_LIGASE_II"/>
    <property type="match status" value="1"/>
</dbReference>
<dbReference type="GO" id="GO:0004827">
    <property type="term" value="F:proline-tRNA ligase activity"/>
    <property type="evidence" value="ECO:0007669"/>
    <property type="project" value="UniProtKB-EC"/>
</dbReference>
<dbReference type="Proteomes" id="UP000008635">
    <property type="component" value="Chromosome"/>
</dbReference>
<evidence type="ECO:0000256" key="9">
    <source>
        <dbReference type="ARBA" id="ARBA00047671"/>
    </source>
</evidence>
<evidence type="ECO:0000259" key="10">
    <source>
        <dbReference type="PROSITE" id="PS50862"/>
    </source>
</evidence>
<keyword evidence="6" id="KW-0648">Protein biosynthesis</keyword>
<gene>
    <name evidence="11" type="ordered locus">Deima_2681</name>
</gene>
<evidence type="ECO:0000313" key="11">
    <source>
        <dbReference type="EMBL" id="ADV68312.1"/>
    </source>
</evidence>
<organism evidence="11 12">
    <name type="scientific">Deinococcus maricopensis (strain DSM 21211 / LMG 22137 / NRRL B-23946 / LB-34)</name>
    <dbReference type="NCBI Taxonomy" id="709986"/>
    <lineage>
        <taxon>Bacteria</taxon>
        <taxon>Thermotogati</taxon>
        <taxon>Deinococcota</taxon>
        <taxon>Deinococci</taxon>
        <taxon>Deinococcales</taxon>
        <taxon>Deinococcaceae</taxon>
        <taxon>Deinococcus</taxon>
    </lineage>
</organism>
<keyword evidence="3 11" id="KW-0436">Ligase</keyword>
<protein>
    <recommendedName>
        <fullName evidence="2">Proline--tRNA ligase</fullName>
        <ecNumber evidence="1">6.1.1.15</ecNumber>
    </recommendedName>
    <alternativeName>
        <fullName evidence="8">Prolyl-tRNA synthetase</fullName>
    </alternativeName>
</protein>
<dbReference type="SUPFAM" id="SSF52954">
    <property type="entry name" value="Class II aaRS ABD-related"/>
    <property type="match status" value="1"/>
</dbReference>
<evidence type="ECO:0000256" key="3">
    <source>
        <dbReference type="ARBA" id="ARBA00022598"/>
    </source>
</evidence>
<keyword evidence="12" id="KW-1185">Reference proteome</keyword>
<dbReference type="PRINTS" id="PR01046">
    <property type="entry name" value="TRNASYNTHPRO"/>
</dbReference>
<dbReference type="Gene3D" id="3.30.930.10">
    <property type="entry name" value="Bira Bifunctional Protein, Domain 2"/>
    <property type="match status" value="2"/>
</dbReference>
<sequence>MRWSALWAFTSRAMPSEADVASHQWLVRAGFVERVGAGLYASLPLMSRVEARLEALVHAEMRAVGAQEVRLPMLQPAALWAASGRWDAYRAEGLMFSLADRAGRALTLAPTHEEAVAFLARGLRREADLPKVVYQVGRKFRDELRPRGGLLRAREFTMKDAYSVHADEVSLAGTFEAMSGAYARLLGALGVPWRAVEADSGSIGGAVSREFMVLSDIGEDTVLTAPDGVAVNVERAVSLPDAAPGVGARVDAWTVTFADGAVVGVRVRVRADHAVNGVKLARVVAGLSGQAVVDAREGIAAVQFEVTDGACPGVGVGAVADVRVARAGERTAHAPQQRWVAARGIEVGHAFQLGARYTEALGARFVGADGSSRAPLMGCYGIGVSRLAQAVAEVTCDGWGLNWPAVIAPFGVVVTVTNSADAAQREAGERVYGALVAAGVDALLDDRAERAGVKLRDAEMIGVPLRVTVGRDLAAGNVELFTRRSRSCEVFHVDAVVGAVQRSL</sequence>
<dbReference type="HOGENOM" id="CLU_016739_0_0_0"/>
<dbReference type="GO" id="GO:0006433">
    <property type="term" value="P:prolyl-tRNA aminoacylation"/>
    <property type="evidence" value="ECO:0007669"/>
    <property type="project" value="InterPro"/>
</dbReference>
<proteinExistence type="predicted"/>
<evidence type="ECO:0000256" key="7">
    <source>
        <dbReference type="ARBA" id="ARBA00023146"/>
    </source>
</evidence>
<dbReference type="InterPro" id="IPR002316">
    <property type="entry name" value="Pro-tRNA-ligase_IIa"/>
</dbReference>
<keyword evidence="7 11" id="KW-0030">Aminoacyl-tRNA synthetase</keyword>
<dbReference type="PANTHER" id="PTHR42753:SF2">
    <property type="entry name" value="PROLINE--TRNA LIGASE"/>
    <property type="match status" value="1"/>
</dbReference>
<dbReference type="Pfam" id="PF03129">
    <property type="entry name" value="HGTP_anticodon"/>
    <property type="match status" value="1"/>
</dbReference>
<dbReference type="InterPro" id="IPR002314">
    <property type="entry name" value="aa-tRNA-synt_IIb"/>
</dbReference>
<dbReference type="AlphaFoldDB" id="E8UB73"/>
<evidence type="ECO:0000256" key="2">
    <source>
        <dbReference type="ARBA" id="ARBA00019110"/>
    </source>
</evidence>
<comment type="catalytic activity">
    <reaction evidence="9">
        <text>tRNA(Pro) + L-proline + ATP = L-prolyl-tRNA(Pro) + AMP + diphosphate</text>
        <dbReference type="Rhea" id="RHEA:14305"/>
        <dbReference type="Rhea" id="RHEA-COMP:9700"/>
        <dbReference type="Rhea" id="RHEA-COMP:9702"/>
        <dbReference type="ChEBI" id="CHEBI:30616"/>
        <dbReference type="ChEBI" id="CHEBI:33019"/>
        <dbReference type="ChEBI" id="CHEBI:60039"/>
        <dbReference type="ChEBI" id="CHEBI:78442"/>
        <dbReference type="ChEBI" id="CHEBI:78532"/>
        <dbReference type="ChEBI" id="CHEBI:456215"/>
        <dbReference type="EC" id="6.1.1.15"/>
    </reaction>
</comment>
<evidence type="ECO:0000256" key="8">
    <source>
        <dbReference type="ARBA" id="ARBA00029731"/>
    </source>
</evidence>
<dbReference type="GO" id="GO:0005829">
    <property type="term" value="C:cytosol"/>
    <property type="evidence" value="ECO:0007669"/>
    <property type="project" value="TreeGrafter"/>
</dbReference>
<reference evidence="12" key="2">
    <citation type="submission" date="2011-01" db="EMBL/GenBank/DDBJ databases">
        <title>The complete genome of Deinococcus maricopensis DSM 21211.</title>
        <authorList>
            <consortium name="US DOE Joint Genome Institute (JGI-PGF)"/>
            <person name="Lucas S."/>
            <person name="Copeland A."/>
            <person name="Lapidus A."/>
            <person name="Goodwin L."/>
            <person name="Pitluck S."/>
            <person name="Kyrpides N."/>
            <person name="Mavromatis K."/>
            <person name="Pagani I."/>
            <person name="Ivanova N."/>
            <person name="Ovchinnikova G."/>
            <person name="Zeytun A."/>
            <person name="Detter J.C."/>
            <person name="Han C."/>
            <person name="Land M."/>
            <person name="Hauser L."/>
            <person name="Markowitz V."/>
            <person name="Cheng J.-F."/>
            <person name="Hugenholtz P."/>
            <person name="Woyke T."/>
            <person name="Wu D."/>
            <person name="Pukall R."/>
            <person name="Gehrich-Schroeter G."/>
            <person name="Brambilla E."/>
            <person name="Klenk H.-P."/>
            <person name="Eisen J.A."/>
        </authorList>
    </citation>
    <scope>NUCLEOTIDE SEQUENCE [LARGE SCALE GENOMIC DNA]</scope>
    <source>
        <strain evidence="12">DSM 21211 / LMG 22137 / NRRL B-23946 / LB-34</strain>
    </source>
</reference>
<feature type="domain" description="Aminoacyl-transfer RNA synthetases class-II family profile" evidence="10">
    <location>
        <begin position="48"/>
        <end position="393"/>
    </location>
</feature>
<dbReference type="InterPro" id="IPR045864">
    <property type="entry name" value="aa-tRNA-synth_II/BPL/LPL"/>
</dbReference>
<name>E8UB73_DEIML</name>